<dbReference type="Gene3D" id="3.40.50.720">
    <property type="entry name" value="NAD(P)-binding Rossmann-like Domain"/>
    <property type="match status" value="1"/>
</dbReference>
<dbReference type="EMBL" id="CP001966">
    <property type="protein sequence ID" value="ADG79216.1"/>
    <property type="molecule type" value="Genomic_DNA"/>
</dbReference>
<comment type="function">
    <text evidence="5">Catalyzes the two-step NADP-dependent conversion of GDP-4-dehydro-6-deoxy-D-mannose to GDP-fucose, involving an epimerase and a reductase reaction.</text>
</comment>
<evidence type="ECO:0000313" key="8">
    <source>
        <dbReference type="Proteomes" id="UP000001213"/>
    </source>
</evidence>
<keyword evidence="4 5" id="KW-0413">Isomerase</keyword>
<dbReference type="KEGG" id="tpr:Tpau_2613"/>
<dbReference type="Proteomes" id="UP000001213">
    <property type="component" value="Chromosome"/>
</dbReference>
<feature type="active site" description="Proton donor/acceptor" evidence="5">
    <location>
        <position position="146"/>
    </location>
</feature>
<dbReference type="GO" id="GO:0070401">
    <property type="term" value="F:NADP+ binding"/>
    <property type="evidence" value="ECO:0007669"/>
    <property type="project" value="UniProtKB-UniRule"/>
</dbReference>
<proteinExistence type="inferred from homology"/>
<name>D5US11_TSUPD</name>
<dbReference type="RefSeq" id="WP_013127233.1">
    <property type="nucleotide sequence ID" value="NC_014158.1"/>
</dbReference>
<reference evidence="7 8" key="2">
    <citation type="journal article" date="2011" name="Stand. Genomic Sci.">
        <title>Complete genome sequence of Tsukamurella paurometabola type strain (no. 33).</title>
        <authorList>
            <person name="Munk A.C."/>
            <person name="Lapidus A."/>
            <person name="Lucas S."/>
            <person name="Nolan M."/>
            <person name="Tice H."/>
            <person name="Cheng J.F."/>
            <person name="Del Rio T.G."/>
            <person name="Goodwin L."/>
            <person name="Pitluck S."/>
            <person name="Liolios K."/>
            <person name="Huntemann M."/>
            <person name="Ivanova N."/>
            <person name="Mavromatis K."/>
            <person name="Mikhailova N."/>
            <person name="Pati A."/>
            <person name="Chen A."/>
            <person name="Palaniappan K."/>
            <person name="Tapia R."/>
            <person name="Han C."/>
            <person name="Land M."/>
            <person name="Hauser L."/>
            <person name="Chang Y.J."/>
            <person name="Jeffries C.D."/>
            <person name="Brettin T."/>
            <person name="Yasawong M."/>
            <person name="Brambilla E.M."/>
            <person name="Rohde M."/>
            <person name="Sikorski J."/>
            <person name="Goker M."/>
            <person name="Detter J.C."/>
            <person name="Woyke T."/>
            <person name="Bristow J."/>
            <person name="Eisen J.A."/>
            <person name="Markowitz V."/>
            <person name="Hugenholtz P."/>
            <person name="Kyrpides N.C."/>
            <person name="Klenk H.P."/>
        </authorList>
    </citation>
    <scope>NUCLEOTIDE SEQUENCE [LARGE SCALE GENOMIC DNA]</scope>
    <source>
        <strain evidence="8">ATCC 8368 / DSM 20162 / CCUG 35730 / CIP 100753 / JCM 10117 / KCTC 9821 / NBRC 16120 / NCIMB 702349 / NCTC 13040</strain>
    </source>
</reference>
<keyword evidence="2 5" id="KW-0521">NADP</keyword>
<evidence type="ECO:0000256" key="2">
    <source>
        <dbReference type="ARBA" id="ARBA00022857"/>
    </source>
</evidence>
<feature type="binding site" evidence="5">
    <location>
        <position position="197"/>
    </location>
    <ligand>
        <name>substrate</name>
    </ligand>
</feature>
<dbReference type="Gene3D" id="3.90.25.10">
    <property type="entry name" value="UDP-galactose 4-epimerase, domain 1"/>
    <property type="match status" value="1"/>
</dbReference>
<evidence type="ECO:0000256" key="1">
    <source>
        <dbReference type="ARBA" id="ARBA00005959"/>
    </source>
</evidence>
<feature type="binding site" evidence="5">
    <location>
        <begin position="173"/>
        <end position="176"/>
    </location>
    <ligand>
        <name>NADP(+)</name>
        <dbReference type="ChEBI" id="CHEBI:58349"/>
    </ligand>
</feature>
<dbReference type="GO" id="GO:0042351">
    <property type="term" value="P:'de novo' GDP-L-fucose biosynthetic process"/>
    <property type="evidence" value="ECO:0007669"/>
    <property type="project" value="UniProtKB-UniRule"/>
</dbReference>
<dbReference type="AlphaFoldDB" id="D5US11"/>
<dbReference type="GO" id="GO:0050577">
    <property type="term" value="F:GDP-L-fucose synthase activity"/>
    <property type="evidence" value="ECO:0007669"/>
    <property type="project" value="UniProtKB-UniRule"/>
</dbReference>
<evidence type="ECO:0000256" key="4">
    <source>
        <dbReference type="ARBA" id="ARBA00023235"/>
    </source>
</evidence>
<keyword evidence="8" id="KW-1185">Reference proteome</keyword>
<dbReference type="HAMAP" id="MF_00956">
    <property type="entry name" value="GDP_fucose_synth"/>
    <property type="match status" value="1"/>
</dbReference>
<organism evidence="7 8">
    <name type="scientific">Tsukamurella paurometabola (strain ATCC 8368 / DSM 20162 / CCUG 35730 / CIP 100753 / JCM 10117 / KCTC 9821 / NBRC 16120 / NCIMB 702349 / NCTC 13040)</name>
    <name type="common">Corynebacterium paurometabolum</name>
    <dbReference type="NCBI Taxonomy" id="521096"/>
    <lineage>
        <taxon>Bacteria</taxon>
        <taxon>Bacillati</taxon>
        <taxon>Actinomycetota</taxon>
        <taxon>Actinomycetes</taxon>
        <taxon>Mycobacteriales</taxon>
        <taxon>Tsukamurellaceae</taxon>
        <taxon>Tsukamurella</taxon>
    </lineage>
</organism>
<keyword evidence="5" id="KW-0511">Multifunctional enzyme</keyword>
<feature type="domain" description="NAD-dependent epimerase/dehydratase" evidence="6">
    <location>
        <begin position="16"/>
        <end position="247"/>
    </location>
</feature>
<feature type="binding site" evidence="5">
    <location>
        <position position="279"/>
    </location>
    <ligand>
        <name>substrate</name>
    </ligand>
</feature>
<dbReference type="Pfam" id="PF01370">
    <property type="entry name" value="Epimerase"/>
    <property type="match status" value="1"/>
</dbReference>
<feature type="binding site" evidence="5">
    <location>
        <position position="150"/>
    </location>
    <ligand>
        <name>NADP(+)</name>
        <dbReference type="ChEBI" id="CHEBI:58349"/>
    </ligand>
</feature>
<evidence type="ECO:0000256" key="3">
    <source>
        <dbReference type="ARBA" id="ARBA00023002"/>
    </source>
</evidence>
<feature type="binding site" evidence="5">
    <location>
        <position position="219"/>
    </location>
    <ligand>
        <name>substrate</name>
    </ligand>
</feature>
<comment type="catalytic activity">
    <reaction evidence="5">
        <text>GDP-beta-L-fucose + NADP(+) = GDP-4-dehydro-alpha-D-rhamnose + NADPH + H(+)</text>
        <dbReference type="Rhea" id="RHEA:18885"/>
        <dbReference type="ChEBI" id="CHEBI:15378"/>
        <dbReference type="ChEBI" id="CHEBI:57273"/>
        <dbReference type="ChEBI" id="CHEBI:57783"/>
        <dbReference type="ChEBI" id="CHEBI:57964"/>
        <dbReference type="ChEBI" id="CHEBI:58349"/>
        <dbReference type="EC" id="1.1.1.271"/>
    </reaction>
</comment>
<dbReference type="UniPathway" id="UPA00128">
    <property type="reaction ID" value="UER00191"/>
</dbReference>
<dbReference type="HOGENOM" id="CLU_007383_18_0_11"/>
<keyword evidence="3 5" id="KW-0560">Oxidoreductase</keyword>
<evidence type="ECO:0000259" key="6">
    <source>
        <dbReference type="Pfam" id="PF01370"/>
    </source>
</evidence>
<feature type="binding site" evidence="5">
    <location>
        <begin position="20"/>
        <end position="26"/>
    </location>
    <ligand>
        <name>NADP(+)</name>
        <dbReference type="ChEBI" id="CHEBI:58349"/>
    </ligand>
</feature>
<evidence type="ECO:0000256" key="5">
    <source>
        <dbReference type="HAMAP-Rule" id="MF_00956"/>
    </source>
</evidence>
<dbReference type="InterPro" id="IPR001509">
    <property type="entry name" value="Epimerase_deHydtase"/>
</dbReference>
<protein>
    <recommendedName>
        <fullName evidence="5">GDP-L-fucose synthase</fullName>
        <ecNumber evidence="5">1.1.1.271</ecNumber>
    </recommendedName>
    <alternativeName>
        <fullName evidence="5">GDP-4-keto-6-deoxy-D-mannose-3,5-epimerase-4-reductase</fullName>
    </alternativeName>
</protein>
<feature type="binding site" evidence="5">
    <location>
        <begin position="115"/>
        <end position="118"/>
    </location>
    <ligand>
        <name>NADP(+)</name>
        <dbReference type="ChEBI" id="CHEBI:58349"/>
    </ligand>
</feature>
<dbReference type="SUPFAM" id="SSF51735">
    <property type="entry name" value="NAD(P)-binding Rossmann-fold domains"/>
    <property type="match status" value="1"/>
</dbReference>
<dbReference type="STRING" id="521096.Tpau_2613"/>
<feature type="binding site" evidence="5">
    <location>
        <position position="189"/>
    </location>
    <ligand>
        <name>NADP(+)</name>
        <dbReference type="ChEBI" id="CHEBI:58349"/>
    </ligand>
</feature>
<dbReference type="InterPro" id="IPR028614">
    <property type="entry name" value="GDP_fucose/colitose_synth"/>
</dbReference>
<gene>
    <name evidence="5" type="primary">fcl</name>
    <name evidence="7" type="ordered locus">Tpau_2613</name>
</gene>
<feature type="site" description="Important for catalytic activity" evidence="5">
    <location>
        <position position="117"/>
    </location>
</feature>
<dbReference type="EC" id="1.1.1.271" evidence="5"/>
<comment type="pathway">
    <text evidence="5">Nucleotide-sugar biosynthesis; GDP-L-fucose biosynthesis via de novo pathway; GDP-L-fucose from GDP-alpha-D-mannose: step 2/2.</text>
</comment>
<dbReference type="CDD" id="cd05239">
    <property type="entry name" value="GDP_FS_SDR_e"/>
    <property type="match status" value="1"/>
</dbReference>
<feature type="site" description="Important for catalytic activity" evidence="5">
    <location>
        <position position="119"/>
    </location>
</feature>
<dbReference type="GO" id="GO:0016853">
    <property type="term" value="F:isomerase activity"/>
    <property type="evidence" value="ECO:0007669"/>
    <property type="project" value="UniProtKB-KW"/>
</dbReference>
<dbReference type="PANTHER" id="PTHR43238">
    <property type="entry name" value="GDP-L-FUCOSE SYNTHASE"/>
    <property type="match status" value="1"/>
</dbReference>
<comment type="similarity">
    <text evidence="1 5">Belongs to the NAD(P)-dependent epimerase/dehydratase family. Fucose synthase subfamily.</text>
</comment>
<reference evidence="8" key="1">
    <citation type="submission" date="2010-03" db="EMBL/GenBank/DDBJ databases">
        <title>The complete chromosome of Tsukamurella paurometabola DSM 20162.</title>
        <authorList>
            <consortium name="US DOE Joint Genome Institute (JGI-PGF)"/>
            <person name="Lucas S."/>
            <person name="Copeland A."/>
            <person name="Lapidus A."/>
            <person name="Glavina del Rio T."/>
            <person name="Dalin E."/>
            <person name="Tice H."/>
            <person name="Bruce D."/>
            <person name="Goodwin L."/>
            <person name="Pitluck S."/>
            <person name="Kyrpides N."/>
            <person name="Mavromatis K."/>
            <person name="Ivanova N."/>
            <person name="Mikhailova N."/>
            <person name="Munk A.C."/>
            <person name="Brettin T."/>
            <person name="Detter J.C."/>
            <person name="Tapia R."/>
            <person name="Han C."/>
            <person name="Larimer F."/>
            <person name="Land M."/>
            <person name="Hauser L."/>
            <person name="Markowitz V."/>
            <person name="Cheng J.-F."/>
            <person name="Hugenholtz P."/>
            <person name="Woyke T."/>
            <person name="Wu D."/>
            <person name="Jando M."/>
            <person name="Brambilla E."/>
            <person name="Klenk H.-P."/>
            <person name="Eisen J.A."/>
        </authorList>
    </citation>
    <scope>NUCLEOTIDE SEQUENCE [LARGE SCALE GENOMIC DNA]</scope>
    <source>
        <strain evidence="8">ATCC 8368 / DSM 20162 / CCUG 35730 / CIP 100753 / JCM 10117 / KCTC 9821 / NBRC 16120 / NCIMB 702349 / NCTC 13040</strain>
    </source>
</reference>
<dbReference type="eggNOG" id="COG0451">
    <property type="taxonomic scope" value="Bacteria"/>
</dbReference>
<evidence type="ECO:0000313" key="7">
    <source>
        <dbReference type="EMBL" id="ADG79216.1"/>
    </source>
</evidence>
<accession>D5US11</accession>
<dbReference type="PANTHER" id="PTHR43238:SF1">
    <property type="entry name" value="GDP-L-FUCOSE SYNTHASE"/>
    <property type="match status" value="1"/>
</dbReference>
<feature type="binding site" evidence="5">
    <location>
        <position position="212"/>
    </location>
    <ligand>
        <name>substrate</name>
    </ligand>
</feature>
<dbReference type="InterPro" id="IPR036291">
    <property type="entry name" value="NAD(P)-bd_dom_sf"/>
</dbReference>
<sequence length="324" mass="35374">MIGESRLLPADRDSLIYVAGHRGLVGSSIWRALRRAGYHNVIGHPRSELDLRDRDATASFFLEARPDVVVLAAARVGGIAANNAEPVEFLSDNLLIQTNVMDSALAVKVPRLLFLGSSCIYPRLAEQPIREDSLLTGELEPTNDAYAIAKIAGIIGVQAVRREYGLPWISAMPTNLYGPGDNFDPIASHLLPALIRRYRTAVDEGAGTVVNWGSGTPRRELLHVDDMAAACLYLLEHYDGPVQVNVGTGVDHTIAEIAAMVARATGFEGITRWDSSKPDGTPRKLLDVGLLRRLGWSSEISLQSGIDETTAWYVANRDGERIRR</sequence>